<accession>A0A075A0K9</accession>
<organism evidence="2 3">
    <name type="scientific">Opisthorchis viverrini</name>
    <name type="common">Southeast Asian liver fluke</name>
    <dbReference type="NCBI Taxonomy" id="6198"/>
    <lineage>
        <taxon>Eukaryota</taxon>
        <taxon>Metazoa</taxon>
        <taxon>Spiralia</taxon>
        <taxon>Lophotrochozoa</taxon>
        <taxon>Platyhelminthes</taxon>
        <taxon>Trematoda</taxon>
        <taxon>Digenea</taxon>
        <taxon>Opisthorchiida</taxon>
        <taxon>Opisthorchiata</taxon>
        <taxon>Opisthorchiidae</taxon>
        <taxon>Opisthorchis</taxon>
    </lineage>
</organism>
<dbReference type="Proteomes" id="UP000054324">
    <property type="component" value="Unassembled WGS sequence"/>
</dbReference>
<proteinExistence type="predicted"/>
<protein>
    <submittedName>
        <fullName evidence="2">Uncharacterized protein</fullName>
    </submittedName>
</protein>
<evidence type="ECO:0000313" key="2">
    <source>
        <dbReference type="EMBL" id="KER33218.1"/>
    </source>
</evidence>
<evidence type="ECO:0000256" key="1">
    <source>
        <dbReference type="SAM" id="MobiDB-lite"/>
    </source>
</evidence>
<dbReference type="RefSeq" id="XP_009163064.1">
    <property type="nucleotide sequence ID" value="XM_009164800.1"/>
</dbReference>
<dbReference type="OrthoDB" id="449052at2759"/>
<gene>
    <name evidence="2" type="ORF">T265_00905</name>
</gene>
<dbReference type="CTD" id="20315093"/>
<reference evidence="2 3" key="1">
    <citation type="submission" date="2013-11" db="EMBL/GenBank/DDBJ databases">
        <title>Opisthorchis viverrini - life in the bile duct.</title>
        <authorList>
            <person name="Young N.D."/>
            <person name="Nagarajan N."/>
            <person name="Lin S.J."/>
            <person name="Korhonen P.K."/>
            <person name="Jex A.R."/>
            <person name="Hall R.S."/>
            <person name="Safavi-Hemami H."/>
            <person name="Kaewkong W."/>
            <person name="Bertrand D."/>
            <person name="Gao S."/>
            <person name="Seet Q."/>
            <person name="Wongkham S."/>
            <person name="Teh B.T."/>
            <person name="Wongkham C."/>
            <person name="Intapan P.M."/>
            <person name="Maleewong W."/>
            <person name="Yang X."/>
            <person name="Hu M."/>
            <person name="Wang Z."/>
            <person name="Hofmann A."/>
            <person name="Sternberg P.W."/>
            <person name="Tan P."/>
            <person name="Wang J."/>
            <person name="Gasser R.B."/>
        </authorList>
    </citation>
    <scope>NUCLEOTIDE SEQUENCE [LARGE SCALE GENOMIC DNA]</scope>
</reference>
<dbReference type="GeneID" id="20315093"/>
<evidence type="ECO:0000313" key="3">
    <source>
        <dbReference type="Proteomes" id="UP000054324"/>
    </source>
</evidence>
<feature type="region of interest" description="Disordered" evidence="1">
    <location>
        <begin position="66"/>
        <end position="93"/>
    </location>
</feature>
<dbReference type="EMBL" id="KL596627">
    <property type="protein sequence ID" value="KER33218.1"/>
    <property type="molecule type" value="Genomic_DNA"/>
</dbReference>
<name>A0A075A0K9_OPIVI</name>
<keyword evidence="3" id="KW-1185">Reference proteome</keyword>
<dbReference type="AlphaFoldDB" id="A0A075A0K9"/>
<dbReference type="KEGG" id="ovi:T265_00905"/>
<sequence length="93" mass="10161">MPPEGSTRAGILPGCPSLDRASREAEVGFESRTFRWLLMRSPSLAVGLQTFRTIRGDIVCAHHRQLRTDDASSYDEETSASPLPISANRSTAT</sequence>